<dbReference type="SMART" id="SM00422">
    <property type="entry name" value="HTH_MERR"/>
    <property type="match status" value="1"/>
</dbReference>
<gene>
    <name evidence="5" type="ORF">SAMN05216270_11843</name>
</gene>
<keyword evidence="3" id="KW-0804">Transcription</keyword>
<evidence type="ECO:0000256" key="1">
    <source>
        <dbReference type="ARBA" id="ARBA00023015"/>
    </source>
</evidence>
<dbReference type="GO" id="GO:0003677">
    <property type="term" value="F:DNA binding"/>
    <property type="evidence" value="ECO:0007669"/>
    <property type="project" value="UniProtKB-KW"/>
</dbReference>
<dbReference type="InterPro" id="IPR000551">
    <property type="entry name" value="MerR-type_HTH_dom"/>
</dbReference>
<dbReference type="AlphaFoldDB" id="A0A1G7BYC1"/>
<dbReference type="PANTHER" id="PTHR30204:SF94">
    <property type="entry name" value="HEAVY METAL-DEPENDENT TRANSCRIPTIONAL REGULATOR HI_0293-RELATED"/>
    <property type="match status" value="1"/>
</dbReference>
<dbReference type="STRING" id="58114.SAMN05216270_11843"/>
<evidence type="ECO:0000256" key="2">
    <source>
        <dbReference type="ARBA" id="ARBA00023125"/>
    </source>
</evidence>
<dbReference type="GO" id="GO:0003700">
    <property type="term" value="F:DNA-binding transcription factor activity"/>
    <property type="evidence" value="ECO:0007669"/>
    <property type="project" value="InterPro"/>
</dbReference>
<dbReference type="RefSeq" id="WP_091039887.1">
    <property type="nucleotide sequence ID" value="NZ_FNAD01000018.1"/>
</dbReference>
<accession>A0A1G7BYC1</accession>
<dbReference type="SUPFAM" id="SSF46955">
    <property type="entry name" value="Putative DNA-binding domain"/>
    <property type="match status" value="1"/>
</dbReference>
<dbReference type="PANTHER" id="PTHR30204">
    <property type="entry name" value="REDOX-CYCLING DRUG-SENSING TRANSCRIPTIONAL ACTIVATOR SOXR"/>
    <property type="match status" value="1"/>
</dbReference>
<protein>
    <submittedName>
        <fullName evidence="5">DNA-binding transcriptional regulator, MerR family</fullName>
    </submittedName>
</protein>
<dbReference type="PROSITE" id="PS00552">
    <property type="entry name" value="HTH_MERR_1"/>
    <property type="match status" value="1"/>
</dbReference>
<feature type="domain" description="HTH merR-type" evidence="4">
    <location>
        <begin position="1"/>
        <end position="68"/>
    </location>
</feature>
<evidence type="ECO:0000313" key="5">
    <source>
        <dbReference type="EMBL" id="SDE32003.1"/>
    </source>
</evidence>
<keyword evidence="6" id="KW-1185">Reference proteome</keyword>
<dbReference type="PROSITE" id="PS50937">
    <property type="entry name" value="HTH_MERR_2"/>
    <property type="match status" value="1"/>
</dbReference>
<evidence type="ECO:0000259" key="4">
    <source>
        <dbReference type="PROSITE" id="PS50937"/>
    </source>
</evidence>
<dbReference type="InterPro" id="IPR009061">
    <property type="entry name" value="DNA-bd_dom_put_sf"/>
</dbReference>
<keyword evidence="1" id="KW-0805">Transcription regulation</keyword>
<sequence>MRIGELSERSGLSRDAIRFYERIGLVGSQRSPNGYREFGAETVPWLDYVRTAQRLGFSLAEIGRHGEELRESPDSAEALSALFAEKIALVDAKMAELAALREELADRAGTGCPLRPDGS</sequence>
<keyword evidence="2 5" id="KW-0238">DNA-binding</keyword>
<dbReference type="PRINTS" id="PR00040">
    <property type="entry name" value="HTHMERR"/>
</dbReference>
<dbReference type="OrthoDB" id="9802039at2"/>
<name>A0A1G7BYC1_9ACTN</name>
<organism evidence="5 6">
    <name type="scientific">Glycomyces harbinensis</name>
    <dbReference type="NCBI Taxonomy" id="58114"/>
    <lineage>
        <taxon>Bacteria</taxon>
        <taxon>Bacillati</taxon>
        <taxon>Actinomycetota</taxon>
        <taxon>Actinomycetes</taxon>
        <taxon>Glycomycetales</taxon>
        <taxon>Glycomycetaceae</taxon>
        <taxon>Glycomyces</taxon>
    </lineage>
</organism>
<dbReference type="Pfam" id="PF13411">
    <property type="entry name" value="MerR_1"/>
    <property type="match status" value="1"/>
</dbReference>
<dbReference type="Gene3D" id="1.10.1660.10">
    <property type="match status" value="1"/>
</dbReference>
<dbReference type="Proteomes" id="UP000198949">
    <property type="component" value="Unassembled WGS sequence"/>
</dbReference>
<evidence type="ECO:0000313" key="6">
    <source>
        <dbReference type="Proteomes" id="UP000198949"/>
    </source>
</evidence>
<proteinExistence type="predicted"/>
<dbReference type="InterPro" id="IPR047057">
    <property type="entry name" value="MerR_fam"/>
</dbReference>
<reference evidence="6" key="1">
    <citation type="submission" date="2016-10" db="EMBL/GenBank/DDBJ databases">
        <authorList>
            <person name="Varghese N."/>
            <person name="Submissions S."/>
        </authorList>
    </citation>
    <scope>NUCLEOTIDE SEQUENCE [LARGE SCALE GENOMIC DNA]</scope>
    <source>
        <strain evidence="6">CGMCC 4.3516</strain>
    </source>
</reference>
<evidence type="ECO:0000256" key="3">
    <source>
        <dbReference type="ARBA" id="ARBA00023163"/>
    </source>
</evidence>
<dbReference type="EMBL" id="FNAD01000018">
    <property type="protein sequence ID" value="SDE32003.1"/>
    <property type="molecule type" value="Genomic_DNA"/>
</dbReference>